<keyword evidence="2" id="KW-1185">Reference proteome</keyword>
<gene>
    <name evidence="1" type="ORF">Bca52824_061877</name>
</gene>
<comment type="caution">
    <text evidence="1">The sequence shown here is derived from an EMBL/GenBank/DDBJ whole genome shotgun (WGS) entry which is preliminary data.</text>
</comment>
<evidence type="ECO:0000313" key="2">
    <source>
        <dbReference type="Proteomes" id="UP000886595"/>
    </source>
</evidence>
<organism evidence="1 2">
    <name type="scientific">Brassica carinata</name>
    <name type="common">Ethiopian mustard</name>
    <name type="synonym">Abyssinian cabbage</name>
    <dbReference type="NCBI Taxonomy" id="52824"/>
    <lineage>
        <taxon>Eukaryota</taxon>
        <taxon>Viridiplantae</taxon>
        <taxon>Streptophyta</taxon>
        <taxon>Embryophyta</taxon>
        <taxon>Tracheophyta</taxon>
        <taxon>Spermatophyta</taxon>
        <taxon>Magnoliopsida</taxon>
        <taxon>eudicotyledons</taxon>
        <taxon>Gunneridae</taxon>
        <taxon>Pentapetalae</taxon>
        <taxon>rosids</taxon>
        <taxon>malvids</taxon>
        <taxon>Brassicales</taxon>
        <taxon>Brassicaceae</taxon>
        <taxon>Brassiceae</taxon>
        <taxon>Brassica</taxon>
    </lineage>
</organism>
<dbReference type="AlphaFoldDB" id="A0A8X7QBV1"/>
<evidence type="ECO:0000313" key="1">
    <source>
        <dbReference type="EMBL" id="KAG2267322.1"/>
    </source>
</evidence>
<protein>
    <submittedName>
        <fullName evidence="1">Uncharacterized protein</fullName>
    </submittedName>
</protein>
<dbReference type="EMBL" id="JAAMPC010000013">
    <property type="protein sequence ID" value="KAG2267322.1"/>
    <property type="molecule type" value="Genomic_DNA"/>
</dbReference>
<sequence length="192" mass="20135">MPQISVARLSPAPVVLLAGVLRAPTLFLLFSAPSLSLYLSRPCCSSWAWSAAEVSSSTRVDDLGFGLEGDSVWRSGEVCSPWICGGGVALRPLCGFVSFGLGVQISVLGSSELVLSFGDPAACSKLLCRVQRGFRMIVGLAVAARLSSSPIINGELSVCLVVSLSGVRLPDQEVYSELALPLRRYADGCVLG</sequence>
<name>A0A8X7QBV1_BRACI</name>
<proteinExistence type="predicted"/>
<reference evidence="1 2" key="1">
    <citation type="submission" date="2020-02" db="EMBL/GenBank/DDBJ databases">
        <authorList>
            <person name="Ma Q."/>
            <person name="Huang Y."/>
            <person name="Song X."/>
            <person name="Pei D."/>
        </authorList>
    </citation>
    <scope>NUCLEOTIDE SEQUENCE [LARGE SCALE GENOMIC DNA]</scope>
    <source>
        <strain evidence="1">Sxm20200214</strain>
        <tissue evidence="1">Leaf</tissue>
    </source>
</reference>
<accession>A0A8X7QBV1</accession>
<dbReference type="Proteomes" id="UP000886595">
    <property type="component" value="Unassembled WGS sequence"/>
</dbReference>